<organism evidence="8">
    <name type="scientific">Staphylococcus aureus subsp. aureus MN8</name>
    <dbReference type="NCBI Taxonomy" id="548470"/>
    <lineage>
        <taxon>Bacteria</taxon>
        <taxon>Bacillati</taxon>
        <taxon>Bacillota</taxon>
        <taxon>Bacilli</taxon>
        <taxon>Bacillales</taxon>
        <taxon>Staphylococcaceae</taxon>
        <taxon>Staphylococcus</taxon>
    </lineage>
</organism>
<feature type="transmembrane region" description="Helical" evidence="6">
    <location>
        <begin position="254"/>
        <end position="273"/>
    </location>
</feature>
<dbReference type="RefSeq" id="WP_000184409.1">
    <property type="nucleotide sequence ID" value="NZ_CM000952.1"/>
</dbReference>
<protein>
    <submittedName>
        <fullName evidence="8">Transporter, major facilitator family protein</fullName>
    </submittedName>
</protein>
<dbReference type="InterPro" id="IPR052714">
    <property type="entry name" value="MFS_Exporter"/>
</dbReference>
<comment type="caution">
    <text evidence="8">The sequence shown here is derived from an EMBL/GenBank/DDBJ whole genome shotgun (WGS) entry which is preliminary data.</text>
</comment>
<keyword evidence="5 6" id="KW-0472">Membrane</keyword>
<evidence type="ECO:0000256" key="5">
    <source>
        <dbReference type="ARBA" id="ARBA00023136"/>
    </source>
</evidence>
<feature type="domain" description="Major facilitator superfamily (MFS) profile" evidence="7">
    <location>
        <begin position="16"/>
        <end position="397"/>
    </location>
</feature>
<dbReference type="EMBL" id="ACJA02000001">
    <property type="protein sequence ID" value="EFH96891.1"/>
    <property type="molecule type" value="Genomic_DNA"/>
</dbReference>
<evidence type="ECO:0000256" key="2">
    <source>
        <dbReference type="ARBA" id="ARBA00022448"/>
    </source>
</evidence>
<dbReference type="GO" id="GO:0005886">
    <property type="term" value="C:plasma membrane"/>
    <property type="evidence" value="ECO:0007669"/>
    <property type="project" value="UniProtKB-SubCell"/>
</dbReference>
<comment type="subcellular location">
    <subcellularLocation>
        <location evidence="1">Cell membrane</location>
        <topology evidence="1">Multi-pass membrane protein</topology>
    </subcellularLocation>
</comment>
<name>A0A0E1XM93_STAAU</name>
<evidence type="ECO:0000256" key="6">
    <source>
        <dbReference type="SAM" id="Phobius"/>
    </source>
</evidence>
<dbReference type="GO" id="GO:0022857">
    <property type="term" value="F:transmembrane transporter activity"/>
    <property type="evidence" value="ECO:0007669"/>
    <property type="project" value="InterPro"/>
</dbReference>
<feature type="transmembrane region" description="Helical" evidence="6">
    <location>
        <begin position="340"/>
        <end position="362"/>
    </location>
</feature>
<dbReference type="PANTHER" id="PTHR23531">
    <property type="entry name" value="QUINOLENE RESISTANCE PROTEIN NORA"/>
    <property type="match status" value="1"/>
</dbReference>
<feature type="transmembrane region" description="Helical" evidence="6">
    <location>
        <begin position="21"/>
        <end position="41"/>
    </location>
</feature>
<dbReference type="InterPro" id="IPR020846">
    <property type="entry name" value="MFS_dom"/>
</dbReference>
<gene>
    <name evidence="8" type="ORF">HMPREF0769_10893</name>
</gene>
<feature type="transmembrane region" description="Helical" evidence="6">
    <location>
        <begin position="144"/>
        <end position="165"/>
    </location>
</feature>
<evidence type="ECO:0000313" key="8">
    <source>
        <dbReference type="EMBL" id="EFH96891.1"/>
    </source>
</evidence>
<feature type="transmembrane region" description="Helical" evidence="6">
    <location>
        <begin position="309"/>
        <end position="328"/>
    </location>
</feature>
<sequence>MTNQGSLNKSPIFTKSFTINFFVNFIVYLCMYLLLVVIAGYSKQAFDASDSLAGLVVGLFIVGSLIGRFATGKFVNQIGPKRLLFIGLIALIITQLLYFIDGSLAFLIFVRLINGIATAVVTTATGTIAAYVTPVNRKSEGISLFSLSLVLGTAIGPFLGMLLITKYAIDLLFIICVILGILGVIISLFIKVDFEVTNSKTETNVIDKPRFSIHQFIAKEAIPVAVIMLLIGVTYASILTYLQAFAIERHLVTAASYFFICYAIASLITRPIAGRLMDDKNENIIVYPAFIMLFLSFVCLISSYQSWLILLAGACLGLGYGNLSSAMQSIAIKVSPPIKYGIATSTFYVGLDAGVGFGPSFLGLFTHMFSYSEIFGFMAALAIITMLVYFLIHGRHVTRNAMN</sequence>
<feature type="transmembrane region" description="Helical" evidence="6">
    <location>
        <begin position="53"/>
        <end position="71"/>
    </location>
</feature>
<dbReference type="Pfam" id="PF07690">
    <property type="entry name" value="MFS_1"/>
    <property type="match status" value="1"/>
</dbReference>
<dbReference type="PROSITE" id="PS50850">
    <property type="entry name" value="MFS"/>
    <property type="match status" value="1"/>
</dbReference>
<reference evidence="8" key="1">
    <citation type="submission" date="2010-05" db="EMBL/GenBank/DDBJ databases">
        <authorList>
            <person name="Muzny D."/>
            <person name="Qin X."/>
            <person name="Buhay C."/>
            <person name="Dugan-Rocha S."/>
            <person name="Ding Y."/>
            <person name="Chen G."/>
            <person name="Hawes A."/>
            <person name="Holder M."/>
            <person name="Jhangiani S."/>
            <person name="Johnson A."/>
            <person name="Khan Z."/>
            <person name="Li Z."/>
            <person name="Liu W."/>
            <person name="Liu X."/>
            <person name="Perez L."/>
            <person name="Shen H."/>
            <person name="Wang Q."/>
            <person name="Watt J."/>
            <person name="Xi L."/>
            <person name="Xin Y."/>
            <person name="Zhou J."/>
            <person name="Deng J."/>
            <person name="Jiang H."/>
            <person name="Liu Y."/>
            <person name="Qu J."/>
            <person name="Song X.-Z."/>
            <person name="Zhang L."/>
            <person name="Villasana D."/>
            <person name="Johnson A."/>
            <person name="Liu J."/>
            <person name="Liyanage D."/>
            <person name="Lorensuhewa L."/>
            <person name="Robinson T."/>
            <person name="Song A."/>
            <person name="Song B.-B."/>
            <person name="Dinh H."/>
            <person name="Thornton R."/>
            <person name="Coyle M."/>
            <person name="Francisco L."/>
            <person name="Jackson L."/>
            <person name="Javaid M."/>
            <person name="Korchina V."/>
            <person name="Kovar C."/>
            <person name="Mata R."/>
            <person name="Mathew T."/>
            <person name="Ngo R."/>
            <person name="Nguyen L."/>
            <person name="Nguyen N."/>
            <person name="Okwuonu G."/>
            <person name="Ongeri F."/>
            <person name="Pham C."/>
            <person name="Simmons D."/>
            <person name="Wilczek-Boney K."/>
            <person name="Hale W."/>
            <person name="Jakkamsetti A."/>
            <person name="Pham P."/>
            <person name="Ruth R."/>
            <person name="San Lucas F."/>
            <person name="Warren J."/>
            <person name="Zhang J."/>
            <person name="Zhao Z."/>
            <person name="Zhou C."/>
            <person name="Zhu D."/>
            <person name="Lee S."/>
            <person name="Bess C."/>
            <person name="Blankenburg K."/>
            <person name="Forbes L."/>
            <person name="Fu Q."/>
            <person name="Gubbala S."/>
            <person name="Hirani K."/>
            <person name="Jayaseelan J.C."/>
            <person name="Lara F."/>
            <person name="Munidasa M."/>
            <person name="Palculict T."/>
            <person name="Patil S."/>
            <person name="Pu L.-L."/>
            <person name="Saada N."/>
            <person name="Tang L."/>
            <person name="Weissenberger G."/>
            <person name="Zhu Y."/>
            <person name="Hemphill L."/>
            <person name="Shang Y."/>
            <person name="Youmans B."/>
            <person name="Ayvaz T."/>
            <person name="Ross M."/>
            <person name="Santibanez J."/>
            <person name="Aqrawi P."/>
            <person name="Gross S."/>
            <person name="Joshi V."/>
            <person name="Fowler G."/>
            <person name="Nazareth L."/>
            <person name="Reid J."/>
            <person name="Worley K."/>
            <person name="Petrosino J."/>
            <person name="Highlander S."/>
            <person name="Gibbs R."/>
        </authorList>
    </citation>
    <scope>NUCLEOTIDE SEQUENCE [LARGE SCALE GENOMIC DNA]</scope>
    <source>
        <strain evidence="8">MN8</strain>
    </source>
</reference>
<evidence type="ECO:0000259" key="7">
    <source>
        <dbReference type="PROSITE" id="PS50850"/>
    </source>
</evidence>
<dbReference type="Gene3D" id="1.20.1250.20">
    <property type="entry name" value="MFS general substrate transporter like domains"/>
    <property type="match status" value="1"/>
</dbReference>
<evidence type="ECO:0000256" key="1">
    <source>
        <dbReference type="ARBA" id="ARBA00004651"/>
    </source>
</evidence>
<feature type="transmembrane region" description="Helical" evidence="6">
    <location>
        <begin position="221"/>
        <end position="242"/>
    </location>
</feature>
<feature type="transmembrane region" description="Helical" evidence="6">
    <location>
        <begin position="285"/>
        <end position="303"/>
    </location>
</feature>
<keyword evidence="4 6" id="KW-1133">Transmembrane helix</keyword>
<evidence type="ECO:0000256" key="3">
    <source>
        <dbReference type="ARBA" id="ARBA00022692"/>
    </source>
</evidence>
<keyword evidence="3 6" id="KW-0812">Transmembrane</keyword>
<feature type="transmembrane region" description="Helical" evidence="6">
    <location>
        <begin position="83"/>
        <end position="100"/>
    </location>
</feature>
<dbReference type="InterPro" id="IPR011701">
    <property type="entry name" value="MFS"/>
</dbReference>
<dbReference type="AlphaFoldDB" id="A0A0E1XM93"/>
<feature type="transmembrane region" description="Helical" evidence="6">
    <location>
        <begin position="171"/>
        <end position="190"/>
    </location>
</feature>
<dbReference type="InterPro" id="IPR036259">
    <property type="entry name" value="MFS_trans_sf"/>
</dbReference>
<dbReference type="Proteomes" id="UP000003455">
    <property type="component" value="Chromosome"/>
</dbReference>
<dbReference type="CDD" id="cd17489">
    <property type="entry name" value="MFS_YfcJ_like"/>
    <property type="match status" value="1"/>
</dbReference>
<keyword evidence="2" id="KW-0813">Transport</keyword>
<accession>A0A0E1XM93</accession>
<dbReference type="SUPFAM" id="SSF103473">
    <property type="entry name" value="MFS general substrate transporter"/>
    <property type="match status" value="1"/>
</dbReference>
<dbReference type="PANTHER" id="PTHR23531:SF1">
    <property type="entry name" value="QUINOLENE RESISTANCE PROTEIN NORA"/>
    <property type="match status" value="1"/>
</dbReference>
<feature type="transmembrane region" description="Helical" evidence="6">
    <location>
        <begin position="374"/>
        <end position="392"/>
    </location>
</feature>
<evidence type="ECO:0000256" key="4">
    <source>
        <dbReference type="ARBA" id="ARBA00022989"/>
    </source>
</evidence>
<proteinExistence type="predicted"/>
<feature type="transmembrane region" description="Helical" evidence="6">
    <location>
        <begin position="106"/>
        <end position="132"/>
    </location>
</feature>
<dbReference type="HOGENOM" id="CLU_001265_10_13_9"/>